<sequence>MIVKQLDFSLKRTAGEHQFTQSVGDKRVLYFNRIKLLTDGMQSSRYQSNETVLTHRFCTCNLSERASDKIQLLMAVFWENSPQNQQRVTAGQMKSLPHIEELVEALASRVSLSLTESGRTTIHLPVLASR</sequence>
<evidence type="ECO:0000313" key="2">
    <source>
        <dbReference type="Proteomes" id="UP001050975"/>
    </source>
</evidence>
<dbReference type="EMBL" id="BLAY01000083">
    <property type="protein sequence ID" value="GET40178.1"/>
    <property type="molecule type" value="Genomic_DNA"/>
</dbReference>
<dbReference type="AlphaFoldDB" id="A0AAV3XCD0"/>
<protein>
    <submittedName>
        <fullName evidence="1">Uncharacterized protein</fullName>
    </submittedName>
</protein>
<evidence type="ECO:0000313" key="1">
    <source>
        <dbReference type="EMBL" id="GET40178.1"/>
    </source>
</evidence>
<proteinExistence type="predicted"/>
<dbReference type="Proteomes" id="UP001050975">
    <property type="component" value="Unassembled WGS sequence"/>
</dbReference>
<gene>
    <name evidence="1" type="ORF">MiSe_49860</name>
</gene>
<organism evidence="1 2">
    <name type="scientific">Microseira wollei NIES-4236</name>
    <dbReference type="NCBI Taxonomy" id="2530354"/>
    <lineage>
        <taxon>Bacteria</taxon>
        <taxon>Bacillati</taxon>
        <taxon>Cyanobacteriota</taxon>
        <taxon>Cyanophyceae</taxon>
        <taxon>Oscillatoriophycideae</taxon>
        <taxon>Aerosakkonematales</taxon>
        <taxon>Aerosakkonemataceae</taxon>
        <taxon>Microseira</taxon>
    </lineage>
</organism>
<keyword evidence="2" id="KW-1185">Reference proteome</keyword>
<reference evidence="1" key="1">
    <citation type="submission" date="2019-10" db="EMBL/GenBank/DDBJ databases">
        <title>Draft genome sequece of Microseira wollei NIES-4236.</title>
        <authorList>
            <person name="Yamaguchi H."/>
            <person name="Suzuki S."/>
            <person name="Kawachi M."/>
        </authorList>
    </citation>
    <scope>NUCLEOTIDE SEQUENCE</scope>
    <source>
        <strain evidence="1">NIES-4236</strain>
    </source>
</reference>
<comment type="caution">
    <text evidence="1">The sequence shown here is derived from an EMBL/GenBank/DDBJ whole genome shotgun (WGS) entry which is preliminary data.</text>
</comment>
<name>A0AAV3XCD0_9CYAN</name>
<accession>A0AAV3XCD0</accession>